<feature type="non-terminal residue" evidence="2">
    <location>
        <position position="79"/>
    </location>
</feature>
<name>A0A6J4PMK8_9BACT</name>
<feature type="compositionally biased region" description="Basic and acidic residues" evidence="1">
    <location>
        <begin position="43"/>
        <end position="67"/>
    </location>
</feature>
<dbReference type="AlphaFoldDB" id="A0A6J4PMK8"/>
<evidence type="ECO:0000313" key="2">
    <source>
        <dbReference type="EMBL" id="CAA9419549.1"/>
    </source>
</evidence>
<proteinExistence type="predicted"/>
<feature type="compositionally biased region" description="Basic and acidic residues" evidence="1">
    <location>
        <begin position="7"/>
        <end position="36"/>
    </location>
</feature>
<feature type="non-terminal residue" evidence="2">
    <location>
        <position position="1"/>
    </location>
</feature>
<feature type="region of interest" description="Disordered" evidence="1">
    <location>
        <begin position="1"/>
        <end position="79"/>
    </location>
</feature>
<accession>A0A6J4PMK8</accession>
<evidence type="ECO:0000256" key="1">
    <source>
        <dbReference type="SAM" id="MobiDB-lite"/>
    </source>
</evidence>
<gene>
    <name evidence="2" type="ORF">AVDCRST_MAG64-2790</name>
</gene>
<reference evidence="2" key="1">
    <citation type="submission" date="2020-02" db="EMBL/GenBank/DDBJ databases">
        <authorList>
            <person name="Meier V. D."/>
        </authorList>
    </citation>
    <scope>NUCLEOTIDE SEQUENCE</scope>
    <source>
        <strain evidence="2">AVDCRST_MAG64</strain>
    </source>
</reference>
<sequence length="79" mass="9208">GRHRAEGHRDRQRADGRGQERDHARDPLHQRPERRFAGHRRTRDGVRGRVRALDPRRGGREDPDRGPGHRLHQGTFGKV</sequence>
<protein>
    <submittedName>
        <fullName evidence="2">Acyl carrier protein</fullName>
    </submittedName>
</protein>
<organism evidence="2">
    <name type="scientific">uncultured Phycisphaerae bacterium</name>
    <dbReference type="NCBI Taxonomy" id="904963"/>
    <lineage>
        <taxon>Bacteria</taxon>
        <taxon>Pseudomonadati</taxon>
        <taxon>Planctomycetota</taxon>
        <taxon>Phycisphaerae</taxon>
        <taxon>environmental samples</taxon>
    </lineage>
</organism>
<dbReference type="EMBL" id="CADCUQ010000629">
    <property type="protein sequence ID" value="CAA9419549.1"/>
    <property type="molecule type" value="Genomic_DNA"/>
</dbReference>